<keyword evidence="3" id="KW-0804">Transcription</keyword>
<dbReference type="GO" id="GO:0006357">
    <property type="term" value="P:regulation of transcription by RNA polymerase II"/>
    <property type="evidence" value="ECO:0007669"/>
    <property type="project" value="TreeGrafter"/>
</dbReference>
<keyword evidence="4" id="KW-0539">Nucleus</keyword>
<gene>
    <name evidence="9" type="ORF">BOH78_0505</name>
    <name evidence="7" type="ORF">C5L36_0B10100</name>
    <name evidence="8" type="ORF">JL09_g2754</name>
</gene>
<dbReference type="AlphaFoldDB" id="A0A099P195"/>
<dbReference type="EMBL" id="MF580686">
    <property type="protein sequence ID" value="AWT08562.1"/>
    <property type="molecule type" value="Genomic_DNA"/>
</dbReference>
<evidence type="ECO:0000313" key="8">
    <source>
        <dbReference type="EMBL" id="KGK38074.1"/>
    </source>
</evidence>
<comment type="subcellular location">
    <subcellularLocation>
        <location evidence="1">Nucleus</location>
    </subcellularLocation>
</comment>
<dbReference type="eggNOG" id="ENOG502RX84">
    <property type="taxonomic scope" value="Eukaryota"/>
</dbReference>
<dbReference type="EMBL" id="MQVM01000002">
    <property type="protein sequence ID" value="ONH77115.1"/>
    <property type="molecule type" value="Genomic_DNA"/>
</dbReference>
<evidence type="ECO:0000256" key="3">
    <source>
        <dbReference type="ARBA" id="ARBA00023163"/>
    </source>
</evidence>
<feature type="compositionally biased region" description="Basic and acidic residues" evidence="5">
    <location>
        <begin position="394"/>
        <end position="411"/>
    </location>
</feature>
<evidence type="ECO:0000313" key="11">
    <source>
        <dbReference type="Proteomes" id="UP000189274"/>
    </source>
</evidence>
<reference evidence="7 12" key="7">
    <citation type="submission" date="2018-06" db="EMBL/GenBank/DDBJ databases">
        <title>Population genomics shows no distinction between pathogenic Candida krusei and environmental Pichia kudriavzevii: One species, four names.</title>
        <authorList>
            <person name="Douglass A.P."/>
            <person name="Offei B."/>
            <person name="Braun-Galleani S."/>
            <person name="Coughlan A.Y."/>
            <person name="Martos A."/>
            <person name="Ortiz-Merino R.A."/>
            <person name="Byrne K.P."/>
            <person name="Wolfe K.H."/>
        </authorList>
    </citation>
    <scope>NUCLEOTIDE SEQUENCE [LARGE SCALE GENOMIC DNA]</scope>
    <source>
        <strain evidence="7 12">CBS573</strain>
    </source>
</reference>
<name>A0A099P195_PICKU</name>
<dbReference type="PANTHER" id="PTHR21277">
    <property type="entry name" value="TRANSCRIPTIONAL ADAPTER 1"/>
    <property type="match status" value="1"/>
</dbReference>
<evidence type="ECO:0000256" key="1">
    <source>
        <dbReference type="ARBA" id="ARBA00004123"/>
    </source>
</evidence>
<reference evidence="8" key="2">
    <citation type="submission" date="2014-08" db="EMBL/GenBank/DDBJ databases">
        <title>Exploiting Issatchenkia orientalis SD108 for Succinic Acid Production.</title>
        <authorList>
            <person name="Xiao H."/>
            <person name="Shao Z."/>
            <person name="Jiang Y."/>
            <person name="Dole S."/>
            <person name="Zhao H."/>
        </authorList>
    </citation>
    <scope>NUCLEOTIDE SEQUENCE [LARGE SCALE GENOMIC DNA]</scope>
    <source>
        <strain evidence="8">SD108</strain>
    </source>
</reference>
<feature type="region of interest" description="Disordered" evidence="5">
    <location>
        <begin position="390"/>
        <end position="413"/>
    </location>
</feature>
<reference evidence="9" key="4">
    <citation type="submission" date="2017-01" db="EMBL/GenBank/DDBJ databases">
        <authorList>
            <person name="Mah S.A."/>
            <person name="Swanson W.J."/>
            <person name="Moy G.W."/>
            <person name="Vacquier V.D."/>
        </authorList>
    </citation>
    <scope>NUCLEOTIDE SEQUENCE [LARGE SCALE GENOMIC DNA]</scope>
    <source>
        <strain evidence="9">129</strain>
    </source>
</reference>
<dbReference type="Pfam" id="PF12767">
    <property type="entry name" value="SAGA-Tad1"/>
    <property type="match status" value="1"/>
</dbReference>
<reference evidence="11" key="3">
    <citation type="journal article" date="2017" name="Genome Announc.">
        <title>Genome sequences of Cyberlindnera fabianii 65, Pichia kudriavzevii 129, and Saccharomyces cerevisiae 131 isolated from fermented masau fruits in Zimbabwe.</title>
        <authorList>
            <person name="van Rijswijck I.M.H."/>
            <person name="Derks M.F.L."/>
            <person name="Abee T."/>
            <person name="de Ridder D."/>
            <person name="Smid E.J."/>
        </authorList>
    </citation>
    <scope>NUCLEOTIDE SEQUENCE [LARGE SCALE GENOMIC DNA]</scope>
    <source>
        <strain evidence="11">129</strain>
    </source>
</reference>
<evidence type="ECO:0000313" key="10">
    <source>
        <dbReference type="Proteomes" id="UP000029867"/>
    </source>
</evidence>
<evidence type="ECO:0000256" key="4">
    <source>
        <dbReference type="ARBA" id="ARBA00023242"/>
    </source>
</evidence>
<evidence type="ECO:0000313" key="9">
    <source>
        <dbReference type="EMBL" id="ONH77115.1"/>
    </source>
</evidence>
<reference evidence="6" key="6">
    <citation type="journal article" date="2018" name="AMB Express">
        <title>Genomic and probiotic characterization of SJP-SNU strain of Pichia kudriavzevii.</title>
        <authorList>
            <person name="Hong S.M."/>
            <person name="Kwon H.J."/>
            <person name="Park S.J."/>
            <person name="Seong W.J."/>
            <person name="Kim I."/>
            <person name="Kim J.H."/>
        </authorList>
    </citation>
    <scope>NUCLEOTIDE SEQUENCE</scope>
</reference>
<dbReference type="OrthoDB" id="10264870at2759"/>
<dbReference type="VEuPathDB" id="FungiDB:C5L36_0B10100"/>
<dbReference type="HOGENOM" id="CLU_033254_1_0_1"/>
<dbReference type="GO" id="GO:0005634">
    <property type="term" value="C:nucleus"/>
    <property type="evidence" value="ECO:0007669"/>
    <property type="project" value="UniProtKB-SubCell"/>
</dbReference>
<sequence length="496" mass="55213">MAVNQILSSHMGSPASSFHLSTNKNVAVDTLGHTNAGNNDTSLSTMGRNTNTDVCNGNSHGNGDGAVHENKRLEISHFVSQFQKILGDMWDSYQIAVSLFIVGKLSRTELMQQIGPILNQKHTKHMHNKLLLSMLANCYKKEPLHGVTSSVFGTSKKRISKNKSSQYEKLKRDVLSLPIRERVRIKGITKESGKKGLIQNTMIQTRQALVPKVPIVTNHSSNNNTNGSTITSSISNASKVNTLEMTLISVKDILEMIGEPLSTETYELPERKKMRDFMLGLVRENGLLGGVSMKAVDVLYLGLTYHLKSIITDILDNVRVKNYGDIDPVEDKIPRNSITITAEDFFDYINLSPSTIKPYGTIDRLINTKLLNDDDYELIYNEVVGSTGGTNDFDGMHNKSRNEDPGTGKEESEGDLWEEIEKVIADHGLNGQPTYVIPEKYTNVSCMLKSHKIIQREKTPHKDDTAPKVNLSLKDKDIGTPDELNWVINDLLSEDC</sequence>
<protein>
    <submittedName>
        <fullName evidence="6 9">HFI1</fullName>
    </submittedName>
</protein>
<evidence type="ECO:0000313" key="12">
    <source>
        <dbReference type="Proteomes" id="UP000249293"/>
    </source>
</evidence>
<dbReference type="CDD" id="cd22933">
    <property type="entry name" value="HFD_HFI1"/>
    <property type="match status" value="1"/>
</dbReference>
<evidence type="ECO:0000256" key="2">
    <source>
        <dbReference type="ARBA" id="ARBA00023015"/>
    </source>
</evidence>
<dbReference type="PANTHER" id="PTHR21277:SF5">
    <property type="entry name" value="TRANSCRIPTIONAL ADAPTER 1"/>
    <property type="match status" value="1"/>
</dbReference>
<organism evidence="8 10">
    <name type="scientific">Pichia kudriavzevii</name>
    <name type="common">Yeast</name>
    <name type="synonym">Issatchenkia orientalis</name>
    <dbReference type="NCBI Taxonomy" id="4909"/>
    <lineage>
        <taxon>Eukaryota</taxon>
        <taxon>Fungi</taxon>
        <taxon>Dikarya</taxon>
        <taxon>Ascomycota</taxon>
        <taxon>Saccharomycotina</taxon>
        <taxon>Pichiomycetes</taxon>
        <taxon>Pichiales</taxon>
        <taxon>Pichiaceae</taxon>
        <taxon>Pichia</taxon>
    </lineage>
</organism>
<dbReference type="Proteomes" id="UP000249293">
    <property type="component" value="Chromosome 2"/>
</dbReference>
<dbReference type="EMBL" id="CP028774">
    <property type="protein sequence ID" value="AWU75772.1"/>
    <property type="molecule type" value="Genomic_DNA"/>
</dbReference>
<evidence type="ECO:0000313" key="7">
    <source>
        <dbReference type="EMBL" id="AWU75772.1"/>
    </source>
</evidence>
<reference evidence="6" key="5">
    <citation type="submission" date="2017-07" db="EMBL/GenBank/DDBJ databases">
        <authorList>
            <person name="Sun Z.S."/>
            <person name="Albrecht U."/>
            <person name="Echele G."/>
            <person name="Lee C.C."/>
        </authorList>
    </citation>
    <scope>NUCLEOTIDE SEQUENCE</scope>
</reference>
<accession>A0A099P195</accession>
<dbReference type="GO" id="GO:0000124">
    <property type="term" value="C:SAGA complex"/>
    <property type="evidence" value="ECO:0007669"/>
    <property type="project" value="TreeGrafter"/>
</dbReference>
<dbReference type="InterPro" id="IPR024738">
    <property type="entry name" value="Hfi1/Tada1"/>
</dbReference>
<evidence type="ECO:0000256" key="5">
    <source>
        <dbReference type="SAM" id="MobiDB-lite"/>
    </source>
</evidence>
<dbReference type="GO" id="GO:0003713">
    <property type="term" value="F:transcription coactivator activity"/>
    <property type="evidence" value="ECO:0007669"/>
    <property type="project" value="TreeGrafter"/>
</dbReference>
<keyword evidence="2" id="KW-0805">Transcription regulation</keyword>
<reference evidence="10" key="1">
    <citation type="journal article" date="2014" name="Microb. Cell Fact.">
        <title>Exploiting Issatchenkia orientalis SD108 for succinic acid production.</title>
        <authorList>
            <person name="Xiao H."/>
            <person name="Shao Z."/>
            <person name="Jiang Y."/>
            <person name="Dole S."/>
            <person name="Zhao H."/>
        </authorList>
    </citation>
    <scope>NUCLEOTIDE SEQUENCE [LARGE SCALE GENOMIC DNA]</scope>
    <source>
        <strain evidence="10">SD108</strain>
    </source>
</reference>
<dbReference type="Proteomes" id="UP000189274">
    <property type="component" value="Unassembled WGS sequence"/>
</dbReference>
<dbReference type="EMBL" id="JQFK01000024">
    <property type="protein sequence ID" value="KGK38074.1"/>
    <property type="molecule type" value="Genomic_DNA"/>
</dbReference>
<evidence type="ECO:0000313" key="6">
    <source>
        <dbReference type="EMBL" id="AWT08562.1"/>
    </source>
</evidence>
<proteinExistence type="predicted"/>
<dbReference type="STRING" id="4909.A0A099P195"/>
<dbReference type="Proteomes" id="UP000029867">
    <property type="component" value="Unassembled WGS sequence"/>
</dbReference>
<keyword evidence="12" id="KW-1185">Reference proteome</keyword>